<feature type="compositionally biased region" description="Polar residues" evidence="2">
    <location>
        <begin position="515"/>
        <end position="541"/>
    </location>
</feature>
<name>A0A4Y7L9Q4_PAPSO</name>
<feature type="region of interest" description="Disordered" evidence="2">
    <location>
        <begin position="514"/>
        <end position="618"/>
    </location>
</feature>
<dbReference type="EMBL" id="CM010724">
    <property type="protein sequence ID" value="RZC81966.1"/>
    <property type="molecule type" value="Genomic_DNA"/>
</dbReference>
<organism evidence="4 5">
    <name type="scientific">Papaver somniferum</name>
    <name type="common">Opium poppy</name>
    <dbReference type="NCBI Taxonomy" id="3469"/>
    <lineage>
        <taxon>Eukaryota</taxon>
        <taxon>Viridiplantae</taxon>
        <taxon>Streptophyta</taxon>
        <taxon>Embryophyta</taxon>
        <taxon>Tracheophyta</taxon>
        <taxon>Spermatophyta</taxon>
        <taxon>Magnoliopsida</taxon>
        <taxon>Ranunculales</taxon>
        <taxon>Papaveraceae</taxon>
        <taxon>Papaveroideae</taxon>
        <taxon>Papaver</taxon>
    </lineage>
</organism>
<dbReference type="InterPro" id="IPR004883">
    <property type="entry name" value="LOB"/>
</dbReference>
<evidence type="ECO:0000313" key="5">
    <source>
        <dbReference type="Proteomes" id="UP000316621"/>
    </source>
</evidence>
<sequence>MDIHQLCIVCKYWRISPWAQPQPGCLHERHHRLFRADDIVATFMYYNTGPSSVLPNTDYFNRIRVRDSTRRFEAAIRSHDDVYGITGIIILLESILYVNSVLRDVQMFYARYYGLYPPAAVPIRQDYPERPRQQTPSFSNSLVSSTSAQHSQRTPSFSNSLVSTSAHQSQQTTRFSNSLVSSNSAQQSQHQRCTACIYLARNCPVDCWFAEFFQEDFWGDFEAVCHTKFERTYLAYNSRTRRQELTGDEITQIRATTTLFEREIRARSCPDYGATGIVITLVRRLLAVNASIDFLEEISADRVQQLVEQYHSRQVPRYPAPTNVNTGGPGQQQHFQRGVAKRTLEQGGPPIPQQRPRLPGPPIPLQPPRLQQPAQFVLLHHPTPFQQPSPPAAFQQPSYDVQMQGYQARPLPQSQEPAMPSQSEQLLAGINSSSTATSSQSQFQSQQHHYFSSGISSSAAAVGQPHPHHQEPPDPYGLATIQFSDDEKDTYWGKEQKRLAEEQKQLYQGLPPYQVQMQGYETPPVSQSQEPAVPSQSQHLFTGTNSSSTATSSQSQFQSQQQHYLSSGISSSAAAVGQPHPHHQEPPDPYGLATIQFSDDEKDTYWGKEQKQLKEGPR</sequence>
<feature type="compositionally biased region" description="Polar residues" evidence="2">
    <location>
        <begin position="412"/>
        <end position="425"/>
    </location>
</feature>
<feature type="compositionally biased region" description="Polar residues" evidence="2">
    <location>
        <begin position="322"/>
        <end position="335"/>
    </location>
</feature>
<evidence type="ECO:0000313" key="4">
    <source>
        <dbReference type="EMBL" id="RZC81966.1"/>
    </source>
</evidence>
<feature type="compositionally biased region" description="Polar residues" evidence="2">
    <location>
        <begin position="133"/>
        <end position="163"/>
    </location>
</feature>
<comment type="similarity">
    <text evidence="1">Belongs to the LOB domain-containing protein family.</text>
</comment>
<evidence type="ECO:0000256" key="2">
    <source>
        <dbReference type="SAM" id="MobiDB-lite"/>
    </source>
</evidence>
<feature type="domain" description="LOB" evidence="3">
    <location>
        <begin position="192"/>
        <end position="292"/>
    </location>
</feature>
<dbReference type="OrthoDB" id="10397485at2759"/>
<gene>
    <name evidence="4" type="ORF">C5167_044525</name>
</gene>
<dbReference type="Gramene" id="RZC81966">
    <property type="protein sequence ID" value="RZC81966"/>
    <property type="gene ID" value="C5167_044525"/>
</dbReference>
<protein>
    <recommendedName>
        <fullName evidence="3">LOB domain-containing protein</fullName>
    </recommendedName>
</protein>
<dbReference type="Pfam" id="PF03195">
    <property type="entry name" value="LOB"/>
    <property type="match status" value="1"/>
</dbReference>
<feature type="compositionally biased region" description="Basic and acidic residues" evidence="2">
    <location>
        <begin position="603"/>
        <end position="618"/>
    </location>
</feature>
<proteinExistence type="inferred from homology"/>
<feature type="region of interest" description="Disordered" evidence="2">
    <location>
        <begin position="129"/>
        <end position="163"/>
    </location>
</feature>
<accession>A0A4Y7L9Q4</accession>
<reference evidence="4 5" key="1">
    <citation type="journal article" date="2018" name="Science">
        <title>The opium poppy genome and morphinan production.</title>
        <authorList>
            <person name="Guo L."/>
            <person name="Winzer T."/>
            <person name="Yang X."/>
            <person name="Li Y."/>
            <person name="Ning Z."/>
            <person name="He Z."/>
            <person name="Teodor R."/>
            <person name="Lu Y."/>
            <person name="Bowser T.A."/>
            <person name="Graham I.A."/>
            <person name="Ye K."/>
        </authorList>
    </citation>
    <scope>NUCLEOTIDE SEQUENCE [LARGE SCALE GENOMIC DNA]</scope>
    <source>
        <strain evidence="5">cv. HN1</strain>
        <tissue evidence="4">Leaves</tissue>
    </source>
</reference>
<keyword evidence="5" id="KW-1185">Reference proteome</keyword>
<feature type="compositionally biased region" description="Low complexity" evidence="2">
    <location>
        <begin position="432"/>
        <end position="465"/>
    </location>
</feature>
<evidence type="ECO:0000259" key="3">
    <source>
        <dbReference type="Pfam" id="PF03195"/>
    </source>
</evidence>
<feature type="region of interest" description="Disordered" evidence="2">
    <location>
        <begin position="317"/>
        <end position="369"/>
    </location>
</feature>
<dbReference type="Proteomes" id="UP000316621">
    <property type="component" value="Chromosome 10"/>
</dbReference>
<evidence type="ECO:0000256" key="1">
    <source>
        <dbReference type="ARBA" id="ARBA00005474"/>
    </source>
</evidence>
<feature type="compositionally biased region" description="Low complexity" evidence="2">
    <location>
        <begin position="542"/>
        <end position="579"/>
    </location>
</feature>
<dbReference type="AlphaFoldDB" id="A0A4Y7L9Q4"/>
<feature type="compositionally biased region" description="Pro residues" evidence="2">
    <location>
        <begin position="349"/>
        <end position="367"/>
    </location>
</feature>
<feature type="region of interest" description="Disordered" evidence="2">
    <location>
        <begin position="409"/>
        <end position="480"/>
    </location>
</feature>